<reference evidence="5" key="1">
    <citation type="journal article" date="2019" name="Int. J. Syst. Evol. Microbiol.">
        <title>The Global Catalogue of Microorganisms (GCM) 10K type strain sequencing project: providing services to taxonomists for standard genome sequencing and annotation.</title>
        <authorList>
            <consortium name="The Broad Institute Genomics Platform"/>
            <consortium name="The Broad Institute Genome Sequencing Center for Infectious Disease"/>
            <person name="Wu L."/>
            <person name="Ma J."/>
        </authorList>
    </citation>
    <scope>NUCLEOTIDE SEQUENCE [LARGE SCALE GENOMIC DNA]</scope>
    <source>
        <strain evidence="5">JCM 3369</strain>
    </source>
</reference>
<dbReference type="PANTHER" id="PTHR12818:SF0">
    <property type="entry name" value="TRNA (ADENINE(37)-N6)-METHYLTRANSFERASE"/>
    <property type="match status" value="1"/>
</dbReference>
<comment type="similarity">
    <text evidence="2">Belongs to the tRNA methyltransferase O family.</text>
</comment>
<comment type="caution">
    <text evidence="4">The sequence shown here is derived from an EMBL/GenBank/DDBJ whole genome shotgun (WGS) entry which is preliminary data.</text>
</comment>
<keyword evidence="5" id="KW-1185">Reference proteome</keyword>
<protein>
    <submittedName>
        <fullName evidence="4">tRNA (N6-threonylcarbamoyladenosine(37)-N6)-methyltransferase TrmO</fullName>
    </submittedName>
</protein>
<keyword evidence="1" id="KW-0949">S-adenosyl-L-methionine</keyword>
<dbReference type="SUPFAM" id="SSF118196">
    <property type="entry name" value="YaeB-like"/>
    <property type="match status" value="1"/>
</dbReference>
<feature type="domain" description="TsaA-like" evidence="3">
    <location>
        <begin position="11"/>
        <end position="141"/>
    </location>
</feature>
<name>A0ABW2CVW4_9ACTN</name>
<evidence type="ECO:0000313" key="4">
    <source>
        <dbReference type="EMBL" id="MFC6885208.1"/>
    </source>
</evidence>
<dbReference type="InterPro" id="IPR036414">
    <property type="entry name" value="YaeB_N_sf"/>
</dbReference>
<dbReference type="Proteomes" id="UP001596380">
    <property type="component" value="Unassembled WGS sequence"/>
</dbReference>
<accession>A0ABW2CVW4</accession>
<proteinExistence type="inferred from homology"/>
<dbReference type="NCBIfam" id="TIGR00104">
    <property type="entry name" value="tRNA_TsaA"/>
    <property type="match status" value="1"/>
</dbReference>
<evidence type="ECO:0000256" key="1">
    <source>
        <dbReference type="ARBA" id="ARBA00022691"/>
    </source>
</evidence>
<dbReference type="InterPro" id="IPR036413">
    <property type="entry name" value="YaeB-like_sf"/>
</dbReference>
<dbReference type="Gene3D" id="2.40.30.70">
    <property type="entry name" value="YaeB-like"/>
    <property type="match status" value="1"/>
</dbReference>
<evidence type="ECO:0000259" key="3">
    <source>
        <dbReference type="PROSITE" id="PS51668"/>
    </source>
</evidence>
<dbReference type="RefSeq" id="WP_160825883.1">
    <property type="nucleotide sequence ID" value="NZ_JBHSXE010000001.1"/>
</dbReference>
<gene>
    <name evidence="4" type="primary">tsaA</name>
    <name evidence="4" type="ORF">ACFQKB_36005</name>
</gene>
<dbReference type="Pfam" id="PF01980">
    <property type="entry name" value="TrmO_N"/>
    <property type="match status" value="1"/>
</dbReference>
<dbReference type="CDD" id="cd09281">
    <property type="entry name" value="UPF0066"/>
    <property type="match status" value="1"/>
</dbReference>
<dbReference type="InterPro" id="IPR023370">
    <property type="entry name" value="TrmO-like_N"/>
</dbReference>
<dbReference type="PROSITE" id="PS51668">
    <property type="entry name" value="TSAA_2"/>
    <property type="match status" value="1"/>
</dbReference>
<organism evidence="4 5">
    <name type="scientific">Actinomadura yumaensis</name>
    <dbReference type="NCBI Taxonomy" id="111807"/>
    <lineage>
        <taxon>Bacteria</taxon>
        <taxon>Bacillati</taxon>
        <taxon>Actinomycetota</taxon>
        <taxon>Actinomycetes</taxon>
        <taxon>Streptosporangiales</taxon>
        <taxon>Thermomonosporaceae</taxon>
        <taxon>Actinomadura</taxon>
    </lineage>
</organism>
<sequence>MLEAQEDEFNVTPVGRVRSPLTDRARAPRQSLPEAPEAWLEFDPAVSSALDGLRAGEPVVLLTWLHLAARDVLRVHPRGDVASPKRGVFATRSPDRPNPVGLHLVEIAEVRGLRVRVRNLEAVDGTPILDVKPVRRGVPDF</sequence>
<evidence type="ECO:0000313" key="5">
    <source>
        <dbReference type="Proteomes" id="UP001596380"/>
    </source>
</evidence>
<dbReference type="InterPro" id="IPR040372">
    <property type="entry name" value="YaeB-like"/>
</dbReference>
<evidence type="ECO:0000256" key="2">
    <source>
        <dbReference type="ARBA" id="ARBA00033753"/>
    </source>
</evidence>
<dbReference type="PANTHER" id="PTHR12818">
    <property type="entry name" value="TRNA (ADENINE(37)-N6)-METHYLTRANSFERASE"/>
    <property type="match status" value="1"/>
</dbReference>
<dbReference type="PROSITE" id="PS01318">
    <property type="entry name" value="TSAA_1"/>
    <property type="match status" value="1"/>
</dbReference>
<dbReference type="InterPro" id="IPR023368">
    <property type="entry name" value="UPF0066_cons_site"/>
</dbReference>
<dbReference type="EMBL" id="JBHSXS010000035">
    <property type="protein sequence ID" value="MFC6885208.1"/>
    <property type="molecule type" value="Genomic_DNA"/>
</dbReference>